<dbReference type="PANTHER" id="PTHR47165:SF4">
    <property type="entry name" value="OS03G0429900 PROTEIN"/>
    <property type="match status" value="1"/>
</dbReference>
<dbReference type="InterPro" id="IPR012340">
    <property type="entry name" value="NA-bd_OB-fold"/>
</dbReference>
<dbReference type="PANTHER" id="PTHR47165">
    <property type="entry name" value="OS03G0429900 PROTEIN"/>
    <property type="match status" value="1"/>
</dbReference>
<dbReference type="Gramene" id="HORVU.MOREX.r2.2HG0141740.1">
    <property type="protein sequence ID" value="HORVU.MOREX.r2.2HG0141740.1"/>
    <property type="gene ID" value="HORVU.MOREX.r2.2HG0141740"/>
</dbReference>
<evidence type="ECO:0000313" key="3">
    <source>
        <dbReference type="Proteomes" id="UP000011116"/>
    </source>
</evidence>
<evidence type="ECO:0000313" key="2">
    <source>
        <dbReference type="EnsemblPlants" id="HORVU.MOREX.r3.2HG0171600.1"/>
    </source>
</evidence>
<reference evidence="2" key="2">
    <citation type="submission" date="2020-10" db="EMBL/GenBank/DDBJ databases">
        <authorList>
            <person name="Scholz U."/>
            <person name="Mascher M."/>
            <person name="Fiebig A."/>
        </authorList>
    </citation>
    <scope>NUCLEOTIDE SEQUENCE [LARGE SCALE GENOMIC DNA]</scope>
    <source>
        <strain evidence="2">cv. Morex</strain>
    </source>
</reference>
<proteinExistence type="predicted"/>
<organism evidence="2 3">
    <name type="scientific">Hordeum vulgare subsp. vulgare</name>
    <name type="common">Domesticated barley</name>
    <dbReference type="NCBI Taxonomy" id="112509"/>
    <lineage>
        <taxon>Eukaryota</taxon>
        <taxon>Viridiplantae</taxon>
        <taxon>Streptophyta</taxon>
        <taxon>Embryophyta</taxon>
        <taxon>Tracheophyta</taxon>
        <taxon>Spermatophyta</taxon>
        <taxon>Magnoliopsida</taxon>
        <taxon>Liliopsida</taxon>
        <taxon>Poales</taxon>
        <taxon>Poaceae</taxon>
        <taxon>BOP clade</taxon>
        <taxon>Pooideae</taxon>
        <taxon>Triticodae</taxon>
        <taxon>Triticeae</taxon>
        <taxon>Hordeinae</taxon>
        <taxon>Hordeum</taxon>
    </lineage>
</organism>
<protein>
    <recommendedName>
        <fullName evidence="1">Replication protein A 70 kDa DNA-binding subunit B/D first OB fold domain-containing protein</fullName>
    </recommendedName>
</protein>
<feature type="domain" description="Replication protein A 70 kDa DNA-binding subunit B/D first OB fold" evidence="1">
    <location>
        <begin position="21"/>
        <end position="92"/>
    </location>
</feature>
<dbReference type="SUPFAM" id="SSF50249">
    <property type="entry name" value="Nucleic acid-binding proteins"/>
    <property type="match status" value="1"/>
</dbReference>
<reference evidence="3" key="1">
    <citation type="journal article" date="2012" name="Nature">
        <title>A physical, genetic and functional sequence assembly of the barley genome.</title>
        <authorList>
            <consortium name="The International Barley Genome Sequencing Consortium"/>
            <person name="Mayer K.F."/>
            <person name="Waugh R."/>
            <person name="Brown J.W."/>
            <person name="Schulman A."/>
            <person name="Langridge P."/>
            <person name="Platzer M."/>
            <person name="Fincher G.B."/>
            <person name="Muehlbauer G.J."/>
            <person name="Sato K."/>
            <person name="Close T.J."/>
            <person name="Wise R.P."/>
            <person name="Stein N."/>
        </authorList>
    </citation>
    <scope>NUCLEOTIDE SEQUENCE [LARGE SCALE GENOMIC DNA]</scope>
    <source>
        <strain evidence="3">cv. Morex</strain>
    </source>
</reference>
<evidence type="ECO:0000259" key="1">
    <source>
        <dbReference type="Pfam" id="PF02721"/>
    </source>
</evidence>
<dbReference type="AlphaFoldDB" id="A0A8I7B6K6"/>
<keyword evidence="3" id="KW-1185">Reference proteome</keyword>
<dbReference type="CDD" id="cd04480">
    <property type="entry name" value="RPA1_DBD_A_like"/>
    <property type="match status" value="1"/>
</dbReference>
<dbReference type="Pfam" id="PF02721">
    <property type="entry name" value="DUF223"/>
    <property type="match status" value="1"/>
</dbReference>
<sequence length="247" mass="27188">MALLSSFASAGYEITIIDRSKYFGINFVIVDRKDGVIEGAIPPEIAEQFRKRITKGSVYKIQHYLIERPKNTYKAADHPHRFSFIKTTVVTHIIPQPVDFPLIAHNALPFLELEKLIGSKVLMSDTVGLMVSVTDLLPPAGAAKEPRRQITITDGQVKNQPYKIEVRGSGQARQEKIETTISAFKGVDPATTLKTLFKFRVKITQVVSLTDSVYMGCKICCKGLGTPGGGLRTCPNCPDGGEPWPSI</sequence>
<dbReference type="Gramene" id="HORVU.MOREX.r3.2HG0171600.1">
    <property type="protein sequence ID" value="HORVU.MOREX.r3.2HG0171600.1"/>
    <property type="gene ID" value="HORVU.MOREX.r3.2HG0171600"/>
</dbReference>
<dbReference type="Gene3D" id="2.40.50.140">
    <property type="entry name" value="Nucleic acid-binding proteins"/>
    <property type="match status" value="1"/>
</dbReference>
<reference evidence="2" key="3">
    <citation type="submission" date="2022-01" db="UniProtKB">
        <authorList>
            <consortium name="EnsemblPlants"/>
        </authorList>
    </citation>
    <scope>IDENTIFICATION</scope>
    <source>
        <strain evidence="2">subsp. vulgare</strain>
    </source>
</reference>
<dbReference type="EnsemblPlants" id="HORVU.MOREX.r3.2HG0171600.1">
    <property type="protein sequence ID" value="HORVU.MOREX.r3.2HG0171600.1"/>
    <property type="gene ID" value="HORVU.MOREX.r3.2HG0171600"/>
</dbReference>
<accession>A0A8I7B6K6</accession>
<dbReference type="Proteomes" id="UP000011116">
    <property type="component" value="Chromosome 2H"/>
</dbReference>
<name>A0A8I7B6K6_HORVV</name>
<dbReference type="InterPro" id="IPR003871">
    <property type="entry name" value="RFA1B/D_OB_1st"/>
</dbReference>